<feature type="transmembrane region" description="Helical" evidence="2">
    <location>
        <begin position="60"/>
        <end position="77"/>
    </location>
</feature>
<proteinExistence type="predicted"/>
<keyword evidence="2" id="KW-0472">Membrane</keyword>
<dbReference type="InterPro" id="IPR038765">
    <property type="entry name" value="Papain-like_cys_pep_sf"/>
</dbReference>
<feature type="transmembrane region" description="Helical" evidence="2">
    <location>
        <begin position="36"/>
        <end position="53"/>
    </location>
</feature>
<evidence type="ECO:0000256" key="2">
    <source>
        <dbReference type="SAM" id="Phobius"/>
    </source>
</evidence>
<organism evidence="4 5">
    <name type="scientific">Anatilimnocola aggregata</name>
    <dbReference type="NCBI Taxonomy" id="2528021"/>
    <lineage>
        <taxon>Bacteria</taxon>
        <taxon>Pseudomonadati</taxon>
        <taxon>Planctomycetota</taxon>
        <taxon>Planctomycetia</taxon>
        <taxon>Pirellulales</taxon>
        <taxon>Pirellulaceae</taxon>
        <taxon>Anatilimnocola</taxon>
    </lineage>
</organism>
<sequence length="778" mass="85769">MRSEALRSSTWALAFLATLALEFARAEYEETSLLRWSITGATFAVCVLAGRFLRHDRAMSPGLGVLAACLLVVLAGLPPVYEWVSRRFFDVGESPELVQLVALRNVMLGLAAISFVPGTSRLSCAVSVFVALGALMFLGSWPGQLVLLLYGFVGMWWLLGANWERMQGHLPIASHRDFPLAASSGSVLLVVLLAVAAAALAGNSPIGSQLTGYFWGAGGNGHSDLFASRGIGNGEQLVAATQQASTFGAVESELFLDSEKPSLYDVFNDLYGDEIKRLDEVERTIALSQDVLPPQHQHATEEQQAGRTFAAVRRRRAKSEQRASAGSANSALILVEGRVPLHLRLETFASFDGRNWSHAENRIASDAISLSIVSRQEKPWVMLSQSSAESDSVNLCNPEHHVLKVIRLATNRVPTPAHLTAAHIDFVDEAGFYGWTKDDVLCLSQRTSIPSLQVIHLESRSFDIEKLTAVPFGPEPESSQRDDEIAELARMWTNGVPAGRHQIEAIVAKLNGPEFKLDPEFTAPADCQNVAAHFLFESQRGPDYLYATSAVLMLRSLGYQARLATGLYARPERYDRVRRQTPVLPNDAHVWAEVRVGSGWLTIEPTPGYTVLPPLRTWSEHATLLFSKIAIWVWNRPLLSLLIAILSVTAARLRREIIDFVLWLFWQLRCWWSPAHQVFATLWLLELRGRLAGMPRPSSTTISMWYPAIAKGISGEAFEASEQLCSRLERYLYSAAAGQHAANSPSDLETCRLVLQHLSLGAFSCARRNHFPSLNGLA</sequence>
<dbReference type="InterPro" id="IPR052901">
    <property type="entry name" value="Bact_TGase-like"/>
</dbReference>
<accession>A0A517YJ71</accession>
<feature type="domain" description="Transglutaminase-like" evidence="3">
    <location>
        <begin position="535"/>
        <end position="607"/>
    </location>
</feature>
<protein>
    <submittedName>
        <fullName evidence="4">Transglutaminase-like superfamily protein</fullName>
    </submittedName>
</protein>
<evidence type="ECO:0000313" key="5">
    <source>
        <dbReference type="Proteomes" id="UP000315017"/>
    </source>
</evidence>
<gene>
    <name evidence="4" type="ORF">ETAA8_53740</name>
</gene>
<dbReference type="PANTHER" id="PTHR42736">
    <property type="entry name" value="PROTEIN-GLUTAMINE GAMMA-GLUTAMYLTRANSFERASE"/>
    <property type="match status" value="1"/>
</dbReference>
<evidence type="ECO:0000256" key="1">
    <source>
        <dbReference type="SAM" id="MobiDB-lite"/>
    </source>
</evidence>
<dbReference type="EMBL" id="CP036274">
    <property type="protein sequence ID" value="QDU30255.1"/>
    <property type="molecule type" value="Genomic_DNA"/>
</dbReference>
<dbReference type="SMART" id="SM00460">
    <property type="entry name" value="TGc"/>
    <property type="match status" value="1"/>
</dbReference>
<keyword evidence="2" id="KW-0812">Transmembrane</keyword>
<dbReference type="PANTHER" id="PTHR42736:SF1">
    <property type="entry name" value="PROTEIN-GLUTAMINE GAMMA-GLUTAMYLTRANSFERASE"/>
    <property type="match status" value="1"/>
</dbReference>
<dbReference type="Proteomes" id="UP000315017">
    <property type="component" value="Chromosome"/>
</dbReference>
<evidence type="ECO:0000259" key="3">
    <source>
        <dbReference type="SMART" id="SM00460"/>
    </source>
</evidence>
<evidence type="ECO:0000313" key="4">
    <source>
        <dbReference type="EMBL" id="QDU30255.1"/>
    </source>
</evidence>
<dbReference type="AlphaFoldDB" id="A0A517YJ71"/>
<feature type="region of interest" description="Disordered" evidence="1">
    <location>
        <begin position="292"/>
        <end position="323"/>
    </location>
</feature>
<keyword evidence="2" id="KW-1133">Transmembrane helix</keyword>
<dbReference type="Pfam" id="PF01841">
    <property type="entry name" value="Transglut_core"/>
    <property type="match status" value="1"/>
</dbReference>
<dbReference type="SUPFAM" id="SSF54001">
    <property type="entry name" value="Cysteine proteinases"/>
    <property type="match status" value="1"/>
</dbReference>
<feature type="transmembrane region" description="Helical" evidence="2">
    <location>
        <begin position="178"/>
        <end position="201"/>
    </location>
</feature>
<keyword evidence="5" id="KW-1185">Reference proteome</keyword>
<feature type="transmembrane region" description="Helical" evidence="2">
    <location>
        <begin position="147"/>
        <end position="166"/>
    </location>
</feature>
<name>A0A517YJ71_9BACT</name>
<dbReference type="RefSeq" id="WP_202921269.1">
    <property type="nucleotide sequence ID" value="NZ_CP036274.1"/>
</dbReference>
<dbReference type="KEGG" id="aagg:ETAA8_53740"/>
<dbReference type="Gene3D" id="3.10.620.30">
    <property type="match status" value="1"/>
</dbReference>
<dbReference type="InterPro" id="IPR002931">
    <property type="entry name" value="Transglutaminase-like"/>
</dbReference>
<reference evidence="4 5" key="1">
    <citation type="submission" date="2019-02" db="EMBL/GenBank/DDBJ databases">
        <title>Deep-cultivation of Planctomycetes and their phenomic and genomic characterization uncovers novel biology.</title>
        <authorList>
            <person name="Wiegand S."/>
            <person name="Jogler M."/>
            <person name="Boedeker C."/>
            <person name="Pinto D."/>
            <person name="Vollmers J."/>
            <person name="Rivas-Marin E."/>
            <person name="Kohn T."/>
            <person name="Peeters S.H."/>
            <person name="Heuer A."/>
            <person name="Rast P."/>
            <person name="Oberbeckmann S."/>
            <person name="Bunk B."/>
            <person name="Jeske O."/>
            <person name="Meyerdierks A."/>
            <person name="Storesund J.E."/>
            <person name="Kallscheuer N."/>
            <person name="Luecker S."/>
            <person name="Lage O.M."/>
            <person name="Pohl T."/>
            <person name="Merkel B.J."/>
            <person name="Hornburger P."/>
            <person name="Mueller R.-W."/>
            <person name="Bruemmer F."/>
            <person name="Labrenz M."/>
            <person name="Spormann A.M."/>
            <person name="Op den Camp H."/>
            <person name="Overmann J."/>
            <person name="Amann R."/>
            <person name="Jetten M.S.M."/>
            <person name="Mascher T."/>
            <person name="Medema M.H."/>
            <person name="Devos D.P."/>
            <person name="Kaster A.-K."/>
            <person name="Ovreas L."/>
            <person name="Rohde M."/>
            <person name="Galperin M.Y."/>
            <person name="Jogler C."/>
        </authorList>
    </citation>
    <scope>NUCLEOTIDE SEQUENCE [LARGE SCALE GENOMIC DNA]</scope>
    <source>
        <strain evidence="4 5">ETA_A8</strain>
    </source>
</reference>
<feature type="transmembrane region" description="Helical" evidence="2">
    <location>
        <begin position="97"/>
        <end position="115"/>
    </location>
</feature>